<keyword evidence="4" id="KW-1185">Reference proteome</keyword>
<gene>
    <name evidence="3" type="ORF">E4Q08_08410</name>
</gene>
<feature type="coiled-coil region" evidence="1">
    <location>
        <begin position="555"/>
        <end position="631"/>
    </location>
</feature>
<evidence type="ECO:0000313" key="3">
    <source>
        <dbReference type="EMBL" id="NMQ05292.1"/>
    </source>
</evidence>
<feature type="domain" description="Tape measure protein N-terminal" evidence="2">
    <location>
        <begin position="202"/>
        <end position="390"/>
    </location>
</feature>
<proteinExistence type="predicted"/>
<evidence type="ECO:0000313" key="4">
    <source>
        <dbReference type="Proteomes" id="UP000886469"/>
    </source>
</evidence>
<comment type="caution">
    <text evidence="3">The sequence shown here is derived from an EMBL/GenBank/DDBJ whole genome shotgun (WGS) entry which is preliminary data.</text>
</comment>
<evidence type="ECO:0000259" key="2">
    <source>
        <dbReference type="Pfam" id="PF20155"/>
    </source>
</evidence>
<feature type="coiled-coil region" evidence="1">
    <location>
        <begin position="760"/>
        <end position="822"/>
    </location>
</feature>
<dbReference type="Proteomes" id="UP000886469">
    <property type="component" value="Unassembled WGS sequence"/>
</dbReference>
<dbReference type="InterPro" id="IPR013491">
    <property type="entry name" value="Tape_meas_N"/>
</dbReference>
<name>A0ABX1TAN8_9PROT</name>
<dbReference type="InterPro" id="IPR053058">
    <property type="entry name" value="Mulikevirus_tape_measure"/>
</dbReference>
<dbReference type="NCBIfam" id="TIGR02675">
    <property type="entry name" value="tape_meas_nterm"/>
    <property type="match status" value="1"/>
</dbReference>
<dbReference type="PANTHER" id="PTHR38812">
    <property type="entry name" value="MU-LIKE PROPHAGE FLUMU PROTEIN GP42"/>
    <property type="match status" value="1"/>
</dbReference>
<dbReference type="PANTHER" id="PTHR38812:SF2">
    <property type="entry name" value="MU-LIKE PROPHAGE FLUMU PROTEIN GP42"/>
    <property type="match status" value="1"/>
</dbReference>
<protein>
    <recommendedName>
        <fullName evidence="2">Tape measure protein N-terminal domain-containing protein</fullName>
    </recommendedName>
</protein>
<reference evidence="3" key="1">
    <citation type="submission" date="2019-03" db="EMBL/GenBank/DDBJ databases">
        <title>Metabolic reconstructions from genomes of highly enriched 'Candidatus Accumulibacter' and 'Candidatus Competibacter' bioreactor populations.</title>
        <authorList>
            <person name="Annavajhala M.K."/>
            <person name="Welles L."/>
            <person name="Abbas B."/>
            <person name="Sorokin D."/>
            <person name="Park H."/>
            <person name="Van Loosdrecht M."/>
            <person name="Chandran K."/>
        </authorList>
    </citation>
    <scope>NUCLEOTIDE SEQUENCE</scope>
    <source>
        <strain evidence="3">SBR_L</strain>
    </source>
</reference>
<evidence type="ECO:0000256" key="1">
    <source>
        <dbReference type="SAM" id="Coils"/>
    </source>
</evidence>
<organism evidence="3 4">
    <name type="scientific">Candidatus Accumulibacter contiguus</name>
    <dbReference type="NCBI Taxonomy" id="2954381"/>
    <lineage>
        <taxon>Bacteria</taxon>
        <taxon>Pseudomonadati</taxon>
        <taxon>Pseudomonadota</taxon>
        <taxon>Betaproteobacteria</taxon>
        <taxon>Candidatus Accumulibacter</taxon>
    </lineage>
</organism>
<accession>A0ABX1TAN8</accession>
<dbReference type="EMBL" id="SPMX01000018">
    <property type="protein sequence ID" value="NMQ05292.1"/>
    <property type="molecule type" value="Genomic_DNA"/>
</dbReference>
<keyword evidence="1" id="KW-0175">Coiled coil</keyword>
<dbReference type="Pfam" id="PF20155">
    <property type="entry name" value="TMP_3"/>
    <property type="match status" value="1"/>
</dbReference>
<sequence>MADDLHFRVDIAAAVAGQEDVNRLATAIDHLGTEATQAGAGARTAGAGIDSVGAAAQSAGRGAQSAGSSLDSLADDVAHLGTNSQTTARSLDTVTAAEQRTRSGSEQLQAAFNTLGIRSAARIEADILAVHQALQTLARSTTTSGEQFDRAFAAGQSRIQSLRTELNGVPGPIDQVSRRAEGLSSMLGRLGAVFSGVALAQEFLKVNVELENLDRTFTAISGSSKASADEMAYVHDVAAQLGLPITEVGKAYASLSAATKGTAVEGQATREVFESVAGAMSRAGKTSAETQNALLALSQMASKGVIQMEELRGQLGEALPGALNATAKGFGITTEQLIKLTESGKLTAEELFPALKKGLDELYQSGQQTETLTQRWNHFKNSVAEVFQTIGDAGAVTSLKNGLEVLEAILIGTSISLVVVGKEIGIFFAALRNGEIGLKGFSEATKKAFGEVQEEAYDKLRKAAQHNRYFVDSLSDADQAAIKFKMSNKEAAAAVAQTGTAAQSAAIGVTKLKAVYADLADAGEKLTKQTVADAEAKKAQTAASVNLANAFGTEVEKLQARVEASKDNAEADRQVAVQKAADLSMAQRQLAAIEAEIGGKEKATEQQKKQIEELEKSIQARQSDADKAEGQARASAVVAAQAQAEAAAHANNSSRVTELRVAYEAATQALETLRDRKSAGADVTRQLADAEIQAGQASRLYRDALADVTQQIQVNNAVKQAQSTLAQAGVRLAIEQQRTILDVARAHGDERGAITALLEIKRLEVRLSELVAEAKAAEAKAALLAVQAKREEAIASGTLTEAKKAELDAAEAGARVKQVEAEIASEVARRTRDLADAMQFSGSAADGMGNSLRGATRDMEQLGQASGLTADQIQRLRDQQNRPSSPGGGGGSSPELTVQQLQALNFTQPQIADYYANRRTSQADQAAGNITRSVSTQGIDNDTVARSMGLTGAAVKTFSEVYSDLFAEEMAALKNKLLGVSAISTEGYLTEYAGAVDRAKARAKEQAERSAAAASPGSAIASSSAASSVHRVDISINGTTTPVTTASPNDSRALVGALISLRERFISG</sequence>